<accession>A0A381Q030</accession>
<name>A0A381Q030_9ZZZZ</name>
<proteinExistence type="predicted"/>
<protein>
    <recommendedName>
        <fullName evidence="2">TonB C-terminal domain-containing protein</fullName>
    </recommendedName>
</protein>
<evidence type="ECO:0000313" key="1">
    <source>
        <dbReference type="EMBL" id="SUZ71609.1"/>
    </source>
</evidence>
<organism evidence="1">
    <name type="scientific">marine metagenome</name>
    <dbReference type="NCBI Taxonomy" id="408172"/>
    <lineage>
        <taxon>unclassified sequences</taxon>
        <taxon>metagenomes</taxon>
        <taxon>ecological metagenomes</taxon>
    </lineage>
</organism>
<sequence>MIIPAEDKKKKTEIMDTTSLKKIFLTTLLLLCCFVFSPAAWSQQLEKSVRKTNYAPEILRAMITEKQQIIMNTLAEFAAQYKASPNSVKKYFLRQKRQKFLAEQLKDFVVSEWIGRIQTLHTTENGKAYLVIEPAMLTPENPEQNLPVPEFSVTMGTWNNAYTDLDYNTLILPETPLHTWLANFNEGEWLTFSGKSFAGNEDYLKEASPSEADAMLSPQFILKFEFLDKLDIPEEDLQIAESPATSETVVTKETTNSQQLAAAKNKRTKSKKSSVFLRPELTIRYYQQYRLSNYDWDYQKYIERWHQLVRYHWGNHPATDYLNGSNPEGGEIFVLATVGRDGLVSNFQVSSLGEVSDKMREAALEATRLVALPPLPEQFPDDVLKVEFRFAHSRIPYLIKTGVDQMKAVLMLQDNNTDPENSIVSRMAQKLLRRQRRKQASASFLEELRQEFSSHFNPHQRFDPSLELQIELGISRSGKVVEQILTLPGKSVKFQLAVLNGLNQARFDSLPEVLRSESPYRVRLRVIP</sequence>
<gene>
    <name evidence="1" type="ORF">METZ01_LOCUS24463</name>
</gene>
<evidence type="ECO:0008006" key="2">
    <source>
        <dbReference type="Google" id="ProtNLM"/>
    </source>
</evidence>
<dbReference type="AlphaFoldDB" id="A0A381Q030"/>
<dbReference type="SUPFAM" id="SSF74653">
    <property type="entry name" value="TolA/TonB C-terminal domain"/>
    <property type="match status" value="1"/>
</dbReference>
<dbReference type="EMBL" id="UINC01001127">
    <property type="protein sequence ID" value="SUZ71609.1"/>
    <property type="molecule type" value="Genomic_DNA"/>
</dbReference>
<reference evidence="1" key="1">
    <citation type="submission" date="2018-05" db="EMBL/GenBank/DDBJ databases">
        <authorList>
            <person name="Lanie J.A."/>
            <person name="Ng W.-L."/>
            <person name="Kazmierczak K.M."/>
            <person name="Andrzejewski T.M."/>
            <person name="Davidsen T.M."/>
            <person name="Wayne K.J."/>
            <person name="Tettelin H."/>
            <person name="Glass J.I."/>
            <person name="Rusch D."/>
            <person name="Podicherti R."/>
            <person name="Tsui H.-C.T."/>
            <person name="Winkler M.E."/>
        </authorList>
    </citation>
    <scope>NUCLEOTIDE SEQUENCE</scope>
</reference>